<dbReference type="Proteomes" id="UP000887576">
    <property type="component" value="Unplaced"/>
</dbReference>
<name>A0AC34Q6P4_9BILA</name>
<organism evidence="1 2">
    <name type="scientific">Panagrolaimus sp. JU765</name>
    <dbReference type="NCBI Taxonomy" id="591449"/>
    <lineage>
        <taxon>Eukaryota</taxon>
        <taxon>Metazoa</taxon>
        <taxon>Ecdysozoa</taxon>
        <taxon>Nematoda</taxon>
        <taxon>Chromadorea</taxon>
        <taxon>Rhabditida</taxon>
        <taxon>Tylenchina</taxon>
        <taxon>Panagrolaimomorpha</taxon>
        <taxon>Panagrolaimoidea</taxon>
        <taxon>Panagrolaimidae</taxon>
        <taxon>Panagrolaimus</taxon>
    </lineage>
</organism>
<proteinExistence type="predicted"/>
<protein>
    <submittedName>
        <fullName evidence="2">Fork-head domain-containing protein</fullName>
    </submittedName>
</protein>
<sequence length="466" mass="53209">MANYLGFSRNGSFTRDGCLSPSIEEFQDLFPEDMMDGLDKELGFSFDAYELMKDCSNMSGTSIDQYFPADNQNEFLPSCSSKQSKSKVKMKPVKEEVVDPELPPGIVKPCYPYACLIALALKNSQDGRLSVADIYTFIMENFPYYEYAQPGWKNSIRHNLSLNKSFEKIEQPTNNGHGSRKTYLWKMVSAMQNKMENELNKYPVKDVKKALRVSEDYDAIRRGTKGMPIVEQVRIPDFSEPENPNTIVKKMNEYFKKEKERKNRENSSGIIKKPASNQSVRQVAEMALGQLLHVKIDVDAIPVVKHRVRKQSVSDKVQKRTIKHEPKTVVLKKRRLSSSYQATETSSEAELHCYEALEYHDSAQSWDDYSNDSPDTSGSTLSDGNGFSDSDILFENENQAKTTGNFILNGLPFQRSFKFDDSATNQKYLKRANRFFTHSDPNDLHSDFQRVIYYPNGGGDKENVPF</sequence>
<dbReference type="WBParaSite" id="JU765_v2.g13356.t1">
    <property type="protein sequence ID" value="JU765_v2.g13356.t1"/>
    <property type="gene ID" value="JU765_v2.g13356"/>
</dbReference>
<evidence type="ECO:0000313" key="1">
    <source>
        <dbReference type="Proteomes" id="UP000887576"/>
    </source>
</evidence>
<evidence type="ECO:0000313" key="2">
    <source>
        <dbReference type="WBParaSite" id="JU765_v2.g13356.t1"/>
    </source>
</evidence>
<accession>A0AC34Q6P4</accession>
<reference evidence="2" key="1">
    <citation type="submission" date="2022-11" db="UniProtKB">
        <authorList>
            <consortium name="WormBaseParasite"/>
        </authorList>
    </citation>
    <scope>IDENTIFICATION</scope>
</reference>